<gene>
    <name evidence="2" type="ORF">K505DRAFT_383881</name>
</gene>
<dbReference type="AlphaFoldDB" id="A0A6A6XEH0"/>
<keyword evidence="3" id="KW-1185">Reference proteome</keyword>
<reference evidence="2" key="1">
    <citation type="journal article" date="2020" name="Stud. Mycol.">
        <title>101 Dothideomycetes genomes: a test case for predicting lifestyles and emergence of pathogens.</title>
        <authorList>
            <person name="Haridas S."/>
            <person name="Albert R."/>
            <person name="Binder M."/>
            <person name="Bloem J."/>
            <person name="Labutti K."/>
            <person name="Salamov A."/>
            <person name="Andreopoulos B."/>
            <person name="Baker S."/>
            <person name="Barry K."/>
            <person name="Bills G."/>
            <person name="Bluhm B."/>
            <person name="Cannon C."/>
            <person name="Castanera R."/>
            <person name="Culley D."/>
            <person name="Daum C."/>
            <person name="Ezra D."/>
            <person name="Gonzalez J."/>
            <person name="Henrissat B."/>
            <person name="Kuo A."/>
            <person name="Liang C."/>
            <person name="Lipzen A."/>
            <person name="Lutzoni F."/>
            <person name="Magnuson J."/>
            <person name="Mondo S."/>
            <person name="Nolan M."/>
            <person name="Ohm R."/>
            <person name="Pangilinan J."/>
            <person name="Park H.-J."/>
            <person name="Ramirez L."/>
            <person name="Alfaro M."/>
            <person name="Sun H."/>
            <person name="Tritt A."/>
            <person name="Yoshinaga Y."/>
            <person name="Zwiers L.-H."/>
            <person name="Turgeon B."/>
            <person name="Goodwin S."/>
            <person name="Spatafora J."/>
            <person name="Crous P."/>
            <person name="Grigoriev I."/>
        </authorList>
    </citation>
    <scope>NUCLEOTIDE SEQUENCE</scope>
    <source>
        <strain evidence="2">CBS 109.77</strain>
    </source>
</reference>
<feature type="region of interest" description="Disordered" evidence="1">
    <location>
        <begin position="317"/>
        <end position="338"/>
    </location>
</feature>
<evidence type="ECO:0000313" key="2">
    <source>
        <dbReference type="EMBL" id="KAF2794524.1"/>
    </source>
</evidence>
<proteinExistence type="predicted"/>
<dbReference type="OrthoDB" id="5865767at2759"/>
<dbReference type="EMBL" id="MU001888">
    <property type="protein sequence ID" value="KAF2794524.1"/>
    <property type="molecule type" value="Genomic_DNA"/>
</dbReference>
<name>A0A6A6XEH0_9PLEO</name>
<protein>
    <submittedName>
        <fullName evidence="2">Uncharacterized protein</fullName>
    </submittedName>
</protein>
<evidence type="ECO:0000256" key="1">
    <source>
        <dbReference type="SAM" id="MobiDB-lite"/>
    </source>
</evidence>
<dbReference type="Proteomes" id="UP000799757">
    <property type="component" value="Unassembled WGS sequence"/>
</dbReference>
<evidence type="ECO:0000313" key="3">
    <source>
        <dbReference type="Proteomes" id="UP000799757"/>
    </source>
</evidence>
<accession>A0A6A6XEH0</accession>
<sequence>MLHHSYPSKLEAHLTASPPLAFFIASRLGQVIDPSKLPGVTARITKQSYDWVLVSVDNPRPNEVVGSVSGRDHYRVANNESTHKIMIASRPSFQDNISDPVLLLSGTQGTLRGELSSLPARIWVSHSEGFVSAYMLELEDRTVCDGDSGAWVGHTAAPELYGHIVATNAFGDAFVIPAPDTFNNIIECIVSVQLPEQSDFKTIHLPDIPHLPPARILRDLPAKVDQPRALFRKQWNPIFSKNRNFSEDQPWAQAINSLNDSGLNDSGHSLFFEGYNAGGCSSFRSMEIEEFMNSQINATNGDLTYRNHMDAHELCHNSSEERFSSPDLPNADRRLITT</sequence>
<organism evidence="2 3">
    <name type="scientific">Melanomma pulvis-pyrius CBS 109.77</name>
    <dbReference type="NCBI Taxonomy" id="1314802"/>
    <lineage>
        <taxon>Eukaryota</taxon>
        <taxon>Fungi</taxon>
        <taxon>Dikarya</taxon>
        <taxon>Ascomycota</taxon>
        <taxon>Pezizomycotina</taxon>
        <taxon>Dothideomycetes</taxon>
        <taxon>Pleosporomycetidae</taxon>
        <taxon>Pleosporales</taxon>
        <taxon>Melanommataceae</taxon>
        <taxon>Melanomma</taxon>
    </lineage>
</organism>